<evidence type="ECO:0000256" key="5">
    <source>
        <dbReference type="ARBA" id="ARBA00022989"/>
    </source>
</evidence>
<proteinExistence type="inferred from homology"/>
<evidence type="ECO:0000256" key="2">
    <source>
        <dbReference type="ARBA" id="ARBA00006228"/>
    </source>
</evidence>
<keyword evidence="6 8" id="KW-0472">Membrane</keyword>
<dbReference type="GO" id="GO:0005886">
    <property type="term" value="C:plasma membrane"/>
    <property type="evidence" value="ECO:0007669"/>
    <property type="project" value="UniProtKB-SubCell"/>
</dbReference>
<evidence type="ECO:0000313" key="9">
    <source>
        <dbReference type="EMBL" id="KAB1649214.1"/>
    </source>
</evidence>
<feature type="compositionally biased region" description="Basic and acidic residues" evidence="7">
    <location>
        <begin position="218"/>
        <end position="236"/>
    </location>
</feature>
<evidence type="ECO:0000313" key="10">
    <source>
        <dbReference type="Proteomes" id="UP000431744"/>
    </source>
</evidence>
<dbReference type="RefSeq" id="WP_158027806.1">
    <property type="nucleotide sequence ID" value="NZ_BMHG01000001.1"/>
</dbReference>
<dbReference type="NCBIfam" id="NF006521">
    <property type="entry name" value="PRK08965.1-5"/>
    <property type="match status" value="1"/>
</dbReference>
<dbReference type="AlphaFoldDB" id="A0A6H9WSA9"/>
<dbReference type="PANTHER" id="PTHR34584:SF1">
    <property type="entry name" value="NA(+)_H(+) ANTIPORTER SUBUNIT E1"/>
    <property type="match status" value="1"/>
</dbReference>
<protein>
    <submittedName>
        <fullName evidence="9">Na+/H+ antiporter subunit E</fullName>
    </submittedName>
</protein>
<name>A0A6H9WSA9_9MICO</name>
<evidence type="ECO:0000256" key="8">
    <source>
        <dbReference type="SAM" id="Phobius"/>
    </source>
</evidence>
<accession>A0A6H9WSA9</accession>
<evidence type="ECO:0000256" key="1">
    <source>
        <dbReference type="ARBA" id="ARBA00004651"/>
    </source>
</evidence>
<keyword evidence="4 8" id="KW-0812">Transmembrane</keyword>
<evidence type="ECO:0000256" key="3">
    <source>
        <dbReference type="ARBA" id="ARBA00022475"/>
    </source>
</evidence>
<dbReference type="EMBL" id="WBJY01000001">
    <property type="protein sequence ID" value="KAB1649214.1"/>
    <property type="molecule type" value="Genomic_DNA"/>
</dbReference>
<feature type="region of interest" description="Disordered" evidence="7">
    <location>
        <begin position="218"/>
        <end position="262"/>
    </location>
</feature>
<feature type="transmembrane region" description="Helical" evidence="8">
    <location>
        <begin position="51"/>
        <end position="71"/>
    </location>
</feature>
<comment type="caution">
    <text evidence="9">The sequence shown here is derived from an EMBL/GenBank/DDBJ whole genome shotgun (WGS) entry which is preliminary data.</text>
</comment>
<reference evidence="9 10" key="1">
    <citation type="submission" date="2019-09" db="EMBL/GenBank/DDBJ databases">
        <title>Phylogeny of genus Pseudoclavibacter and closely related genus.</title>
        <authorList>
            <person name="Li Y."/>
        </authorList>
    </citation>
    <scope>NUCLEOTIDE SEQUENCE [LARGE SCALE GENOMIC DNA]</scope>
    <source>
        <strain evidence="9 10">EGI 60007</strain>
    </source>
</reference>
<keyword evidence="5 8" id="KW-1133">Transmembrane helix</keyword>
<evidence type="ECO:0000256" key="7">
    <source>
        <dbReference type="SAM" id="MobiDB-lite"/>
    </source>
</evidence>
<dbReference type="OrthoDB" id="3556991at2"/>
<comment type="subcellular location">
    <subcellularLocation>
        <location evidence="1">Cell membrane</location>
        <topology evidence="1">Multi-pass membrane protein</topology>
    </subcellularLocation>
</comment>
<dbReference type="InterPro" id="IPR002758">
    <property type="entry name" value="Cation_antiport_E"/>
</dbReference>
<comment type="similarity">
    <text evidence="2">Belongs to the CPA3 antiporters (TC 2.A.63) subunit E family.</text>
</comment>
<evidence type="ECO:0000256" key="4">
    <source>
        <dbReference type="ARBA" id="ARBA00022692"/>
    </source>
</evidence>
<sequence>MSAKTNDFDGLERPTDRQVRRHNFRTQLPLLVALLAFWLVLWGHVDVISVVTGIVFSIVVVRLFYLPAVPLSGRFNVLRTLQFFVRFVWELTVASFQMAWLAVRPGPLPRNSIIAVQLRSRSDFILTLTAEVSILIPGSVVVEADRMRSVLYLHSLGSDTDEKVERARIAALRSEQGIALALGSRDDIWRINRDRIAHGLKPVGQTPMQRAHERLREQQLADRRAAKESEGARLTDEQLEAELLDEAETARRGTTDTEGAGA</sequence>
<gene>
    <name evidence="9" type="ORF">F8O04_02740</name>
</gene>
<dbReference type="PANTHER" id="PTHR34584">
    <property type="entry name" value="NA(+)/H(+) ANTIPORTER SUBUNIT E1"/>
    <property type="match status" value="1"/>
</dbReference>
<dbReference type="GO" id="GO:0008324">
    <property type="term" value="F:monoatomic cation transmembrane transporter activity"/>
    <property type="evidence" value="ECO:0007669"/>
    <property type="project" value="InterPro"/>
</dbReference>
<dbReference type="Pfam" id="PF01899">
    <property type="entry name" value="MNHE"/>
    <property type="match status" value="1"/>
</dbReference>
<keyword evidence="3" id="KW-1003">Cell membrane</keyword>
<feature type="compositionally biased region" description="Acidic residues" evidence="7">
    <location>
        <begin position="237"/>
        <end position="247"/>
    </location>
</feature>
<feature type="transmembrane region" description="Helical" evidence="8">
    <location>
        <begin position="28"/>
        <end position="45"/>
    </location>
</feature>
<evidence type="ECO:0000256" key="6">
    <source>
        <dbReference type="ARBA" id="ARBA00023136"/>
    </source>
</evidence>
<feature type="transmembrane region" description="Helical" evidence="8">
    <location>
        <begin position="83"/>
        <end position="103"/>
    </location>
</feature>
<keyword evidence="10" id="KW-1185">Reference proteome</keyword>
<dbReference type="Proteomes" id="UP000431744">
    <property type="component" value="Unassembled WGS sequence"/>
</dbReference>
<organism evidence="9 10">
    <name type="scientific">Pseudoclavibacter endophyticus</name>
    <dbReference type="NCBI Taxonomy" id="1778590"/>
    <lineage>
        <taxon>Bacteria</taxon>
        <taxon>Bacillati</taxon>
        <taxon>Actinomycetota</taxon>
        <taxon>Actinomycetes</taxon>
        <taxon>Micrococcales</taxon>
        <taxon>Microbacteriaceae</taxon>
        <taxon>Pseudoclavibacter</taxon>
    </lineage>
</organism>